<feature type="region of interest" description="Disordered" evidence="6">
    <location>
        <begin position="106"/>
        <end position="143"/>
    </location>
</feature>
<accession>A0A814I760</accession>
<dbReference type="GO" id="GO:0061025">
    <property type="term" value="P:membrane fusion"/>
    <property type="evidence" value="ECO:0007669"/>
    <property type="project" value="TreeGrafter"/>
</dbReference>
<protein>
    <recommendedName>
        <fullName evidence="7">C2 domain-containing protein</fullName>
    </recommendedName>
</protein>
<comment type="subcellular location">
    <subcellularLocation>
        <location evidence="1">Membrane</location>
        <topology evidence="1">Single-pass membrane protein</topology>
    </subcellularLocation>
</comment>
<keyword evidence="5" id="KW-0472">Membrane</keyword>
<feature type="domain" description="C2" evidence="7">
    <location>
        <begin position="1"/>
        <end position="78"/>
    </location>
</feature>
<keyword evidence="10" id="KW-1185">Reference proteome</keyword>
<keyword evidence="4" id="KW-1133">Transmembrane helix</keyword>
<evidence type="ECO:0000313" key="8">
    <source>
        <dbReference type="EMBL" id="CAF1021479.1"/>
    </source>
</evidence>
<sequence length="230" mass="26367">MYSINRGVKKQTDWQRSTCDPKWEASLEFPLNGLPVRNADVLQVHLYDFETIGADKLIGQASVPLIEVIRNGTVKRRLIQLSNPQGVLLEGTKLYISLDYAPPPTTDVPVVQQRSDEPSNRELPANRMEPGLTDFAGDVQNDNPPIDKETVRMNKFRSNKSRDFQLRVKVFQARQLDGSNLYPVCRVRAVGHTRQTKICKGTNEPQFNEVFFFNFNMTEAEMYDEIIEFE</sequence>
<proteinExistence type="predicted"/>
<evidence type="ECO:0000256" key="6">
    <source>
        <dbReference type="SAM" id="MobiDB-lite"/>
    </source>
</evidence>
<name>A0A814I760_9BILA</name>
<evidence type="ECO:0000256" key="3">
    <source>
        <dbReference type="ARBA" id="ARBA00022737"/>
    </source>
</evidence>
<evidence type="ECO:0000256" key="4">
    <source>
        <dbReference type="ARBA" id="ARBA00022989"/>
    </source>
</evidence>
<feature type="non-terminal residue" evidence="8">
    <location>
        <position position="230"/>
    </location>
</feature>
<evidence type="ECO:0000256" key="1">
    <source>
        <dbReference type="ARBA" id="ARBA00004167"/>
    </source>
</evidence>
<dbReference type="Proteomes" id="UP000681722">
    <property type="component" value="Unassembled WGS sequence"/>
</dbReference>
<dbReference type="EMBL" id="CAJOBC010003622">
    <property type="protein sequence ID" value="CAF3792896.1"/>
    <property type="molecule type" value="Genomic_DNA"/>
</dbReference>
<dbReference type="OrthoDB" id="10059618at2759"/>
<dbReference type="AlphaFoldDB" id="A0A814I760"/>
<dbReference type="GO" id="GO:0007009">
    <property type="term" value="P:plasma membrane organization"/>
    <property type="evidence" value="ECO:0007669"/>
    <property type="project" value="TreeGrafter"/>
</dbReference>
<dbReference type="SUPFAM" id="SSF49562">
    <property type="entry name" value="C2 domain (Calcium/lipid-binding domain, CaLB)"/>
    <property type="match status" value="2"/>
</dbReference>
<dbReference type="GO" id="GO:0016020">
    <property type="term" value="C:membrane"/>
    <property type="evidence" value="ECO:0007669"/>
    <property type="project" value="UniProtKB-SubCell"/>
</dbReference>
<dbReference type="InterPro" id="IPR035892">
    <property type="entry name" value="C2_domain_sf"/>
</dbReference>
<dbReference type="Pfam" id="PF00168">
    <property type="entry name" value="C2"/>
    <property type="match status" value="2"/>
</dbReference>
<feature type="domain" description="C2" evidence="7">
    <location>
        <begin position="147"/>
        <end position="230"/>
    </location>
</feature>
<dbReference type="InterPro" id="IPR037721">
    <property type="entry name" value="Ferlin"/>
</dbReference>
<evidence type="ECO:0000256" key="2">
    <source>
        <dbReference type="ARBA" id="ARBA00022692"/>
    </source>
</evidence>
<keyword evidence="2" id="KW-0812">Transmembrane</keyword>
<evidence type="ECO:0000313" key="9">
    <source>
        <dbReference type="EMBL" id="CAF3792896.1"/>
    </source>
</evidence>
<dbReference type="PANTHER" id="PTHR12546">
    <property type="entry name" value="FER-1-LIKE"/>
    <property type="match status" value="1"/>
</dbReference>
<keyword evidence="3" id="KW-0677">Repeat</keyword>
<evidence type="ECO:0000259" key="7">
    <source>
        <dbReference type="PROSITE" id="PS50004"/>
    </source>
</evidence>
<dbReference type="EMBL" id="CAJNOQ010003622">
    <property type="protein sequence ID" value="CAF1021479.1"/>
    <property type="molecule type" value="Genomic_DNA"/>
</dbReference>
<dbReference type="Proteomes" id="UP000663829">
    <property type="component" value="Unassembled WGS sequence"/>
</dbReference>
<dbReference type="InterPro" id="IPR000008">
    <property type="entry name" value="C2_dom"/>
</dbReference>
<evidence type="ECO:0000256" key="5">
    <source>
        <dbReference type="ARBA" id="ARBA00023136"/>
    </source>
</evidence>
<dbReference type="Gene3D" id="2.60.40.150">
    <property type="entry name" value="C2 domain"/>
    <property type="match status" value="2"/>
</dbReference>
<dbReference type="PROSITE" id="PS50004">
    <property type="entry name" value="C2"/>
    <property type="match status" value="2"/>
</dbReference>
<gene>
    <name evidence="8" type="ORF">GPM918_LOCUS14805</name>
    <name evidence="9" type="ORF">SRO942_LOCUS14805</name>
</gene>
<comment type="caution">
    <text evidence="8">The sequence shown here is derived from an EMBL/GenBank/DDBJ whole genome shotgun (WGS) entry which is preliminary data.</text>
</comment>
<reference evidence="8" key="1">
    <citation type="submission" date="2021-02" db="EMBL/GenBank/DDBJ databases">
        <authorList>
            <person name="Nowell W R."/>
        </authorList>
    </citation>
    <scope>NUCLEOTIDE SEQUENCE</scope>
</reference>
<evidence type="ECO:0000313" key="10">
    <source>
        <dbReference type="Proteomes" id="UP000663829"/>
    </source>
</evidence>
<organism evidence="8 10">
    <name type="scientific">Didymodactylos carnosus</name>
    <dbReference type="NCBI Taxonomy" id="1234261"/>
    <lineage>
        <taxon>Eukaryota</taxon>
        <taxon>Metazoa</taxon>
        <taxon>Spiralia</taxon>
        <taxon>Gnathifera</taxon>
        <taxon>Rotifera</taxon>
        <taxon>Eurotatoria</taxon>
        <taxon>Bdelloidea</taxon>
        <taxon>Philodinida</taxon>
        <taxon>Philodinidae</taxon>
        <taxon>Didymodactylos</taxon>
    </lineage>
</organism>
<dbReference type="PANTHER" id="PTHR12546:SF33">
    <property type="entry name" value="SPERM VESICLE FUSION PROTEIN FER-1"/>
    <property type="match status" value="1"/>
</dbReference>